<proteinExistence type="predicted"/>
<organism evidence="1 2">
    <name type="scientific">Quadrisphaera setariae</name>
    <dbReference type="NCBI Taxonomy" id="2593304"/>
    <lineage>
        <taxon>Bacteria</taxon>
        <taxon>Bacillati</taxon>
        <taxon>Actinomycetota</taxon>
        <taxon>Actinomycetes</taxon>
        <taxon>Kineosporiales</taxon>
        <taxon>Kineosporiaceae</taxon>
        <taxon>Quadrisphaera</taxon>
    </lineage>
</organism>
<dbReference type="Proteomes" id="UP000321234">
    <property type="component" value="Unassembled WGS sequence"/>
</dbReference>
<protein>
    <recommendedName>
        <fullName evidence="3">Excreted virulence factor EspC, type VII ESX diderm</fullName>
    </recommendedName>
</protein>
<evidence type="ECO:0008006" key="3">
    <source>
        <dbReference type="Google" id="ProtNLM"/>
    </source>
</evidence>
<keyword evidence="2" id="KW-1185">Reference proteome</keyword>
<evidence type="ECO:0000313" key="1">
    <source>
        <dbReference type="EMBL" id="TXR56009.1"/>
    </source>
</evidence>
<evidence type="ECO:0000313" key="2">
    <source>
        <dbReference type="Proteomes" id="UP000321234"/>
    </source>
</evidence>
<dbReference type="EMBL" id="VKAC01000006">
    <property type="protein sequence ID" value="TXR56009.1"/>
    <property type="molecule type" value="Genomic_DNA"/>
</dbReference>
<comment type="caution">
    <text evidence="1">The sequence shown here is derived from an EMBL/GenBank/DDBJ whole genome shotgun (WGS) entry which is preliminary data.</text>
</comment>
<dbReference type="RefSeq" id="WP_147926441.1">
    <property type="nucleotide sequence ID" value="NZ_VKAC01000006.1"/>
</dbReference>
<dbReference type="AlphaFoldDB" id="A0A5C8ZFH4"/>
<name>A0A5C8ZFH4_9ACTN</name>
<sequence>MPQTTPTAGCTSGYRDLGDDLRALAAPSEALAQLAARLRTAASTVEAQAAVHRGLLALDWHGLAATAFVGLVAVRALRLERLAGELSDLADGAARRAAAGDAVRSAAGWAS</sequence>
<gene>
    <name evidence="1" type="ORF">FMM08_11165</name>
</gene>
<reference evidence="1 2" key="1">
    <citation type="submission" date="2019-07" db="EMBL/GenBank/DDBJ databases">
        <title>Quadrisphaera sp. strain DD2A genome sequencing and assembly.</title>
        <authorList>
            <person name="Kim I."/>
        </authorList>
    </citation>
    <scope>NUCLEOTIDE SEQUENCE [LARGE SCALE GENOMIC DNA]</scope>
    <source>
        <strain evidence="1 2">DD2A</strain>
    </source>
</reference>
<accession>A0A5C8ZFH4</accession>